<dbReference type="SUPFAM" id="SSF103111">
    <property type="entry name" value="Activator of Hsp90 ATPase, Aha1"/>
    <property type="match status" value="1"/>
</dbReference>
<comment type="similarity">
    <text evidence="1">Belongs to the AHA1 family.</text>
</comment>
<dbReference type="AlphaFoldDB" id="A0A9X6NK27"/>
<dbReference type="Proteomes" id="UP000192578">
    <property type="component" value="Unassembled WGS sequence"/>
</dbReference>
<evidence type="ECO:0000313" key="4">
    <source>
        <dbReference type="Proteomes" id="UP000192578"/>
    </source>
</evidence>
<evidence type="ECO:0000259" key="2">
    <source>
        <dbReference type="SMART" id="SM01000"/>
    </source>
</evidence>
<dbReference type="PANTHER" id="PTHR13009">
    <property type="entry name" value="HEAT SHOCK PROTEIN 90 HSP90 CO-CHAPERONE AHA-1"/>
    <property type="match status" value="1"/>
</dbReference>
<sequence length="347" mass="39234">MAKWGEGDPRWIVEERPDATNVNNWHWTEKNATEWSKSRFQALFEKSTVDGAGGKCEITKVSEMTGEAYVNNRKSKLIFFYEWVLELEWTGKIEGDEDEYSGKIKIPNFSEEFTIKEVDFEVSASGSTKGDKQLKELLKGHVPVLRAKLETYLKELKEEYSKDLILPTKSGDELTDSAKVPAKSSTSLTSGSAALSAAENGAAPKQPTVGVRIATENLHLTEEFHCTAEDIYRAFTLKEMVQAFTRSNVVLEAEKGGKFSLFNGMVEGSFVELEKNKKIVQRWRFTSWPAAHYSLVTLRFDQTESGTMITMDQTGIPSNDFIRTKDGWKRYYWDSLKVTFGFGAMLS</sequence>
<dbReference type="GO" id="GO:0051087">
    <property type="term" value="F:protein-folding chaperone binding"/>
    <property type="evidence" value="ECO:0007669"/>
    <property type="project" value="InterPro"/>
</dbReference>
<gene>
    <name evidence="3" type="ORF">BV898_18667</name>
</gene>
<dbReference type="Pfam" id="PF08327">
    <property type="entry name" value="AHSA1"/>
    <property type="match status" value="1"/>
</dbReference>
<dbReference type="OrthoDB" id="567237at2759"/>
<accession>A0A9X6NK27</accession>
<keyword evidence="4" id="KW-1185">Reference proteome</keyword>
<dbReference type="PANTHER" id="PTHR13009:SF22">
    <property type="entry name" value="LD43819P"/>
    <property type="match status" value="1"/>
</dbReference>
<reference evidence="4" key="1">
    <citation type="submission" date="2017-01" db="EMBL/GenBank/DDBJ databases">
        <title>Comparative genomics of anhydrobiosis in the tardigrade Hypsibius dujardini.</title>
        <authorList>
            <person name="Yoshida Y."/>
            <person name="Koutsovoulos G."/>
            <person name="Laetsch D."/>
            <person name="Stevens L."/>
            <person name="Kumar S."/>
            <person name="Horikawa D."/>
            <person name="Ishino K."/>
            <person name="Komine S."/>
            <person name="Tomita M."/>
            <person name="Blaxter M."/>
            <person name="Arakawa K."/>
        </authorList>
    </citation>
    <scope>NUCLEOTIDE SEQUENCE [LARGE SCALE GENOMIC DNA]</scope>
    <source>
        <strain evidence="4">Z151</strain>
    </source>
</reference>
<dbReference type="GO" id="GO:0006457">
    <property type="term" value="P:protein folding"/>
    <property type="evidence" value="ECO:0007669"/>
    <property type="project" value="TreeGrafter"/>
</dbReference>
<dbReference type="CDD" id="cd08892">
    <property type="entry name" value="SRPBCC_Aha1"/>
    <property type="match status" value="1"/>
</dbReference>
<proteinExistence type="inferred from homology"/>
<comment type="caution">
    <text evidence="3">The sequence shown here is derived from an EMBL/GenBank/DDBJ whole genome shotgun (WGS) entry which is preliminary data.</text>
</comment>
<dbReference type="GO" id="GO:0005829">
    <property type="term" value="C:cytosol"/>
    <property type="evidence" value="ECO:0007669"/>
    <property type="project" value="TreeGrafter"/>
</dbReference>
<dbReference type="Pfam" id="PF09229">
    <property type="entry name" value="Aha1_N"/>
    <property type="match status" value="1"/>
</dbReference>
<dbReference type="EMBL" id="MTYJ01000385">
    <property type="protein sequence ID" value="OWA54256.1"/>
    <property type="molecule type" value="Genomic_DNA"/>
</dbReference>
<dbReference type="Gene3D" id="3.30.530.20">
    <property type="match status" value="1"/>
</dbReference>
<feature type="domain" description="Activator of Hsp90 ATPase AHSA1-like N-terminal" evidence="2">
    <location>
        <begin position="29"/>
        <end position="162"/>
    </location>
</feature>
<dbReference type="InterPro" id="IPR023393">
    <property type="entry name" value="START-like_dom_sf"/>
</dbReference>
<dbReference type="InterPro" id="IPR013538">
    <property type="entry name" value="ASHA1/2-like_C"/>
</dbReference>
<dbReference type="SMART" id="SM01000">
    <property type="entry name" value="Aha1_N"/>
    <property type="match status" value="1"/>
</dbReference>
<name>A0A9X6NK27_HYPEX</name>
<dbReference type="GO" id="GO:0001671">
    <property type="term" value="F:ATPase activator activity"/>
    <property type="evidence" value="ECO:0007669"/>
    <property type="project" value="InterPro"/>
</dbReference>
<dbReference type="Gene3D" id="3.15.10.20">
    <property type="entry name" value="Activator of Hsp90 ATPase Aha1, N-terminal domain"/>
    <property type="match status" value="1"/>
</dbReference>
<organism evidence="3 4">
    <name type="scientific">Hypsibius exemplaris</name>
    <name type="common">Freshwater tardigrade</name>
    <dbReference type="NCBI Taxonomy" id="2072580"/>
    <lineage>
        <taxon>Eukaryota</taxon>
        <taxon>Metazoa</taxon>
        <taxon>Ecdysozoa</taxon>
        <taxon>Tardigrada</taxon>
        <taxon>Eutardigrada</taxon>
        <taxon>Parachela</taxon>
        <taxon>Hypsibioidea</taxon>
        <taxon>Hypsibiidae</taxon>
        <taxon>Hypsibius</taxon>
    </lineage>
</organism>
<dbReference type="InterPro" id="IPR015310">
    <property type="entry name" value="AHSA1-like_N"/>
</dbReference>
<protein>
    <submittedName>
        <fullName evidence="3">Activator of 90 kDa heat shock protein ATPase-like protein 1</fullName>
    </submittedName>
</protein>
<dbReference type="SUPFAM" id="SSF55961">
    <property type="entry name" value="Bet v1-like"/>
    <property type="match status" value="1"/>
</dbReference>
<dbReference type="InterPro" id="IPR036338">
    <property type="entry name" value="Aha1"/>
</dbReference>
<keyword evidence="3" id="KW-0346">Stress response</keyword>
<evidence type="ECO:0000256" key="1">
    <source>
        <dbReference type="ARBA" id="ARBA00006817"/>
    </source>
</evidence>
<evidence type="ECO:0000313" key="3">
    <source>
        <dbReference type="EMBL" id="OWA54256.1"/>
    </source>
</evidence>